<dbReference type="OrthoDB" id="9813713at2"/>
<dbReference type="Proteomes" id="UP000035368">
    <property type="component" value="Chromosome"/>
</dbReference>
<dbReference type="EMBL" id="CP011541">
    <property type="protein sequence ID" value="AKK02432.1"/>
    <property type="molecule type" value="Genomic_DNA"/>
</dbReference>
<proteinExistence type="predicted"/>
<gene>
    <name evidence="1" type="ORF">CEPID_02760</name>
</gene>
<accession>A0A0G3GU88</accession>
<sequence length="107" mass="11963">MSVFYYDADCGFCTWAVGHLRRMTTNLTTAPGRGLYIQRNAYYVDDNGKEFLGHRGISHALLRHGRTALIRFLGRVVGIPPAAIIYRLVAMNRHRLGPLVGVSSCQI</sequence>
<evidence type="ECO:0000313" key="1">
    <source>
        <dbReference type="EMBL" id="AKK02432.1"/>
    </source>
</evidence>
<evidence type="ECO:0008006" key="3">
    <source>
        <dbReference type="Google" id="ProtNLM"/>
    </source>
</evidence>
<keyword evidence="2" id="KW-1185">Reference proteome</keyword>
<dbReference type="KEGG" id="cei:CEPID_02760"/>
<dbReference type="RefSeq" id="WP_052843324.1">
    <property type="nucleotide sequence ID" value="NZ_CP011541.1"/>
</dbReference>
<evidence type="ECO:0000313" key="2">
    <source>
        <dbReference type="Proteomes" id="UP000035368"/>
    </source>
</evidence>
<dbReference type="AlphaFoldDB" id="A0A0G3GU88"/>
<dbReference type="PATRIC" id="fig|1050174.4.peg.560"/>
<organism evidence="1 2">
    <name type="scientific">Corynebacterium epidermidicanis</name>
    <dbReference type="NCBI Taxonomy" id="1050174"/>
    <lineage>
        <taxon>Bacteria</taxon>
        <taxon>Bacillati</taxon>
        <taxon>Actinomycetota</taxon>
        <taxon>Actinomycetes</taxon>
        <taxon>Mycobacteriales</taxon>
        <taxon>Corynebacteriaceae</taxon>
        <taxon>Corynebacterium</taxon>
    </lineage>
</organism>
<reference evidence="1 2" key="1">
    <citation type="submission" date="2015-05" db="EMBL/GenBank/DDBJ databases">
        <title>Complete genome sequence of Corynebacterium epidermidicanis DSM 45586, isolated from the skin of a dog suffering from pruritus.</title>
        <authorList>
            <person name="Ruckert C."/>
            <person name="Albersmeier A."/>
            <person name="Winkler A."/>
            <person name="Tauch A."/>
        </authorList>
    </citation>
    <scope>NUCLEOTIDE SEQUENCE [LARGE SCALE GENOMIC DNA]</scope>
    <source>
        <strain evidence="1 2">DSM 45586</strain>
    </source>
</reference>
<dbReference type="STRING" id="1050174.CEPID_02760"/>
<name>A0A0G3GU88_9CORY</name>
<protein>
    <recommendedName>
        <fullName evidence="3">DUF393 family protein</fullName>
    </recommendedName>
</protein>